<dbReference type="EMBL" id="CP011267">
    <property type="protein sequence ID" value="AKG91556.1"/>
    <property type="molecule type" value="Genomic_DNA"/>
</dbReference>
<evidence type="ECO:0000313" key="6">
    <source>
        <dbReference type="Proteomes" id="UP000034723"/>
    </source>
</evidence>
<feature type="domain" description="Cyclic nucleotide-binding" evidence="3">
    <location>
        <begin position="13"/>
        <end position="111"/>
    </location>
</feature>
<dbReference type="Proteomes" id="UP000034723">
    <property type="component" value="Chromosome"/>
</dbReference>
<dbReference type="PROSITE" id="PS51371">
    <property type="entry name" value="CBS"/>
    <property type="match status" value="2"/>
</dbReference>
<dbReference type="CDD" id="cd00038">
    <property type="entry name" value="CAP_ED"/>
    <property type="match status" value="1"/>
</dbReference>
<dbReference type="InterPro" id="IPR018490">
    <property type="entry name" value="cNMP-bd_dom_sf"/>
</dbReference>
<organism evidence="5 6">
    <name type="scientific">Geoglobus ahangari</name>
    <dbReference type="NCBI Taxonomy" id="113653"/>
    <lineage>
        <taxon>Archaea</taxon>
        <taxon>Methanobacteriati</taxon>
        <taxon>Methanobacteriota</taxon>
        <taxon>Archaeoglobi</taxon>
        <taxon>Archaeoglobales</taxon>
        <taxon>Archaeoglobaceae</taxon>
        <taxon>Geoglobus</taxon>
    </lineage>
</organism>
<keyword evidence="6" id="KW-1185">Reference proteome</keyword>
<accession>A0A0F7DBR6</accession>
<gene>
    <name evidence="5" type="ORF">GAH_01129</name>
</gene>
<dbReference type="Pfam" id="PF00571">
    <property type="entry name" value="CBS"/>
    <property type="match status" value="2"/>
</dbReference>
<dbReference type="HOGENOM" id="CLU_518395_0_0_2"/>
<dbReference type="KEGG" id="gah:GAH_01129"/>
<dbReference type="PROSITE" id="PS50042">
    <property type="entry name" value="CNMP_BINDING_3"/>
    <property type="match status" value="1"/>
</dbReference>
<dbReference type="AlphaFoldDB" id="A0A0F7DBR6"/>
<evidence type="ECO:0000259" key="4">
    <source>
        <dbReference type="PROSITE" id="PS51371"/>
    </source>
</evidence>
<evidence type="ECO:0000259" key="3">
    <source>
        <dbReference type="PROSITE" id="PS50042"/>
    </source>
</evidence>
<name>A0A0F7DBR6_9EURY</name>
<dbReference type="STRING" id="113653.GAH_01129"/>
<dbReference type="PANTHER" id="PTHR43080">
    <property type="entry name" value="CBS DOMAIN-CONTAINING PROTEIN CBSX3, MITOCHONDRIAL"/>
    <property type="match status" value="1"/>
</dbReference>
<feature type="domain" description="CBS" evidence="4">
    <location>
        <begin position="152"/>
        <end position="208"/>
    </location>
</feature>
<evidence type="ECO:0000256" key="1">
    <source>
        <dbReference type="ARBA" id="ARBA00023122"/>
    </source>
</evidence>
<dbReference type="InParanoid" id="A0A0F7DBR6"/>
<dbReference type="InterPro" id="IPR000595">
    <property type="entry name" value="cNMP-bd_dom"/>
</dbReference>
<dbReference type="SUPFAM" id="SSF51206">
    <property type="entry name" value="cAMP-binding domain-like"/>
    <property type="match status" value="1"/>
</dbReference>
<sequence length="525" mass="59394">MLPPVEYIARIKPFSLLTDEEVEELVSKMHVSLYKTGKTVFKRNKVLDRIYLVRDGEIGLFDGDDLVEVVGKNEFTGLISAIKKEKTEFEARAITDTICFEFKAKDVQDFMERNEEFAEFVNKLLTMRFSELFRGEEDELINVFSKKVSEILSKRPVTCSPDSTMEEVVRLMSDENVGSVVVTNPRGNPIGIITHTDVVRSLARGLDLSTKAESIMSHPVKAVDVSASLLDAYIKFIENAVNHLAVAEDGKLVGVVTIKDLIRKFEPQTSLLNYPKLVKKAENPERVRELLQEVVSSMKNMARSGLSYEVISSIYVPILDQILRKLVEGADLDATVAIIGSFGRREVRVPIRYDLAVIEGDASGLAYDFVSIRRYTDLAESVEGLTALADSRYIHGDGARYVSFREELEERLERLKGDVAKLLKSLLSQRITIENCDEVVCRAARLYAILQGDFTSKSTVERIGEMDLSEDVIESAVEAYSAVRMIRLRRELFEKSDKVDEVILKKSVGIFRQFQEELSRRMKSW</sequence>
<proteinExistence type="predicted"/>
<dbReference type="SMART" id="SM00100">
    <property type="entry name" value="cNMP"/>
    <property type="match status" value="1"/>
</dbReference>
<dbReference type="InterPro" id="IPR014710">
    <property type="entry name" value="RmlC-like_jellyroll"/>
</dbReference>
<dbReference type="InterPro" id="IPR051257">
    <property type="entry name" value="Diverse_CBS-Domain"/>
</dbReference>
<protein>
    <submittedName>
        <fullName evidence="5">CBS domain/Cyclic nucleotide-binding domain</fullName>
    </submittedName>
</protein>
<dbReference type="PANTHER" id="PTHR43080:SF2">
    <property type="entry name" value="CBS DOMAIN-CONTAINING PROTEIN"/>
    <property type="match status" value="1"/>
</dbReference>
<dbReference type="Gene3D" id="2.60.120.10">
    <property type="entry name" value="Jelly Rolls"/>
    <property type="match status" value="1"/>
</dbReference>
<dbReference type="GeneID" id="24803703"/>
<dbReference type="Pfam" id="PF00027">
    <property type="entry name" value="cNMP_binding"/>
    <property type="match status" value="1"/>
</dbReference>
<dbReference type="RefSeq" id="WP_048095222.1">
    <property type="nucleotide sequence ID" value="NZ_CP011267.1"/>
</dbReference>
<evidence type="ECO:0000256" key="2">
    <source>
        <dbReference type="PROSITE-ProRule" id="PRU00703"/>
    </source>
</evidence>
<dbReference type="SUPFAM" id="SSF54631">
    <property type="entry name" value="CBS-domain pair"/>
    <property type="match status" value="1"/>
</dbReference>
<dbReference type="OrthoDB" id="43333at2157"/>
<reference evidence="5 6" key="1">
    <citation type="submission" date="2015-04" db="EMBL/GenBank/DDBJ databases">
        <title>The complete genome sequence of the hyperthermophilic, obligate iron-reducing archaeon Geoglobus ahangari strain 234T.</title>
        <authorList>
            <person name="Manzella M.P."/>
            <person name="Holmes D.E."/>
            <person name="Rocheleau J.M."/>
            <person name="Chung A."/>
            <person name="Reguera G."/>
            <person name="Kashefi K."/>
        </authorList>
    </citation>
    <scope>NUCLEOTIDE SEQUENCE [LARGE SCALE GENOMIC DNA]</scope>
    <source>
        <strain evidence="5 6">234</strain>
    </source>
</reference>
<dbReference type="CDD" id="cd09836">
    <property type="entry name" value="CBS_pair_arch"/>
    <property type="match status" value="1"/>
</dbReference>
<feature type="domain" description="CBS" evidence="4">
    <location>
        <begin position="216"/>
        <end position="271"/>
    </location>
</feature>
<evidence type="ECO:0000313" key="5">
    <source>
        <dbReference type="EMBL" id="AKG91556.1"/>
    </source>
</evidence>
<dbReference type="InterPro" id="IPR000644">
    <property type="entry name" value="CBS_dom"/>
</dbReference>
<dbReference type="Gene3D" id="3.10.580.10">
    <property type="entry name" value="CBS-domain"/>
    <property type="match status" value="1"/>
</dbReference>
<dbReference type="SMART" id="SM00116">
    <property type="entry name" value="CBS"/>
    <property type="match status" value="2"/>
</dbReference>
<keyword evidence="1 2" id="KW-0129">CBS domain</keyword>
<dbReference type="InterPro" id="IPR046342">
    <property type="entry name" value="CBS_dom_sf"/>
</dbReference>